<comment type="caution">
    <text evidence="2">The sequence shown here is derived from an EMBL/GenBank/DDBJ whole genome shotgun (WGS) entry which is preliminary data.</text>
</comment>
<keyword evidence="1" id="KW-1133">Transmembrane helix</keyword>
<proteinExistence type="predicted"/>
<organism evidence="2 3">
    <name type="scientific">Rhodopila globiformis</name>
    <name type="common">Rhodopseudomonas globiformis</name>
    <dbReference type="NCBI Taxonomy" id="1071"/>
    <lineage>
        <taxon>Bacteria</taxon>
        <taxon>Pseudomonadati</taxon>
        <taxon>Pseudomonadota</taxon>
        <taxon>Alphaproteobacteria</taxon>
        <taxon>Acetobacterales</taxon>
        <taxon>Acetobacteraceae</taxon>
        <taxon>Rhodopila</taxon>
    </lineage>
</organism>
<keyword evidence="1" id="KW-0812">Transmembrane</keyword>
<evidence type="ECO:0000256" key="1">
    <source>
        <dbReference type="SAM" id="Phobius"/>
    </source>
</evidence>
<feature type="transmembrane region" description="Helical" evidence="1">
    <location>
        <begin position="20"/>
        <end position="39"/>
    </location>
</feature>
<keyword evidence="1" id="KW-0472">Membrane</keyword>
<dbReference type="AlphaFoldDB" id="A0A2S6N2M2"/>
<dbReference type="RefSeq" id="WP_104521157.1">
    <property type="nucleotide sequence ID" value="NZ_NHRY01000236.1"/>
</dbReference>
<gene>
    <name evidence="2" type="ORF">CCS01_22970</name>
</gene>
<feature type="transmembrane region" description="Helical" evidence="1">
    <location>
        <begin position="90"/>
        <end position="114"/>
    </location>
</feature>
<reference evidence="2 3" key="1">
    <citation type="journal article" date="2018" name="Arch. Microbiol.">
        <title>New insights into the metabolic potential of the phototrophic purple bacterium Rhodopila globiformis DSM 161(T) from its draft genome sequence and evidence for a vanadium-dependent nitrogenase.</title>
        <authorList>
            <person name="Imhoff J.F."/>
            <person name="Rahn T."/>
            <person name="Kunzel S."/>
            <person name="Neulinger S.C."/>
        </authorList>
    </citation>
    <scope>NUCLEOTIDE SEQUENCE [LARGE SCALE GENOMIC DNA]</scope>
    <source>
        <strain evidence="2 3">DSM 161</strain>
    </source>
</reference>
<accession>A0A2S6N2M2</accession>
<feature type="transmembrane region" description="Helical" evidence="1">
    <location>
        <begin position="120"/>
        <end position="138"/>
    </location>
</feature>
<evidence type="ECO:0000313" key="2">
    <source>
        <dbReference type="EMBL" id="PPQ28848.1"/>
    </source>
</evidence>
<sequence length="146" mass="16160">MKDDQETVSIKRQQRRMQLVGFIVAAIPIGCQLLMLMALRTAPDGAFPVADRTFTDARFWPIQIVLLCVGVAGSAIKLMWNTGRAQRTALVYLLTLILVFFIESLMFSVTLLAATIGWKWLGAMTVIGLLNLGLAYALEMELAVKN</sequence>
<dbReference type="EMBL" id="NHRY01000236">
    <property type="protein sequence ID" value="PPQ28848.1"/>
    <property type="molecule type" value="Genomic_DNA"/>
</dbReference>
<name>A0A2S6N2M2_RHOGL</name>
<protein>
    <submittedName>
        <fullName evidence="2">Uncharacterized protein</fullName>
    </submittedName>
</protein>
<feature type="transmembrane region" description="Helical" evidence="1">
    <location>
        <begin position="59"/>
        <end position="78"/>
    </location>
</feature>
<dbReference type="Proteomes" id="UP000239724">
    <property type="component" value="Unassembled WGS sequence"/>
</dbReference>
<evidence type="ECO:0000313" key="3">
    <source>
        <dbReference type="Proteomes" id="UP000239724"/>
    </source>
</evidence>
<keyword evidence="3" id="KW-1185">Reference proteome</keyword>